<dbReference type="Proteomes" id="UP000008068">
    <property type="component" value="Unassembled WGS sequence"/>
</dbReference>
<evidence type="ECO:0000259" key="1">
    <source>
        <dbReference type="PROSITE" id="PS50181"/>
    </source>
</evidence>
<dbReference type="Pfam" id="PF07735">
    <property type="entry name" value="FBA_2"/>
    <property type="match status" value="1"/>
</dbReference>
<evidence type="ECO:0000313" key="2">
    <source>
        <dbReference type="EMBL" id="EGT48981.1"/>
    </source>
</evidence>
<dbReference type="PANTHER" id="PTHR22899">
    <property type="entry name" value="CYCLIN-RELATED F-BOX FAMILY"/>
    <property type="match status" value="1"/>
</dbReference>
<dbReference type="EMBL" id="GL379824">
    <property type="protein sequence ID" value="EGT48981.1"/>
    <property type="molecule type" value="Genomic_DNA"/>
</dbReference>
<gene>
    <name evidence="2" type="ORF">CAEBREN_12013</name>
</gene>
<dbReference type="FunCoup" id="G0N0A2">
    <property type="interactions" value="1103"/>
</dbReference>
<dbReference type="AlphaFoldDB" id="G0N0A2"/>
<evidence type="ECO:0000313" key="3">
    <source>
        <dbReference type="Proteomes" id="UP000008068"/>
    </source>
</evidence>
<keyword evidence="3" id="KW-1185">Reference proteome</keyword>
<reference evidence="3" key="1">
    <citation type="submission" date="2011-07" db="EMBL/GenBank/DDBJ databases">
        <authorList>
            <consortium name="Caenorhabditis brenneri Sequencing and Analysis Consortium"/>
            <person name="Wilson R.K."/>
        </authorList>
    </citation>
    <scope>NUCLEOTIDE SEQUENCE [LARGE SCALE GENOMIC DNA]</scope>
    <source>
        <strain evidence="3">PB2801</strain>
    </source>
</reference>
<dbReference type="Pfam" id="PF00646">
    <property type="entry name" value="F-box"/>
    <property type="match status" value="1"/>
</dbReference>
<organism evidence="3">
    <name type="scientific">Caenorhabditis brenneri</name>
    <name type="common">Nematode worm</name>
    <dbReference type="NCBI Taxonomy" id="135651"/>
    <lineage>
        <taxon>Eukaryota</taxon>
        <taxon>Metazoa</taxon>
        <taxon>Ecdysozoa</taxon>
        <taxon>Nematoda</taxon>
        <taxon>Chromadorea</taxon>
        <taxon>Rhabditida</taxon>
        <taxon>Rhabditina</taxon>
        <taxon>Rhabditomorpha</taxon>
        <taxon>Rhabditoidea</taxon>
        <taxon>Rhabditidae</taxon>
        <taxon>Peloderinae</taxon>
        <taxon>Caenorhabditis</taxon>
    </lineage>
</organism>
<dbReference type="eggNOG" id="ENOG502TJZS">
    <property type="taxonomic scope" value="Eukaryota"/>
</dbReference>
<sequence>MPPKFPLLRLPNDERLAVLRRMESIHLFILSLASKQAKILVTSANRKAEAVAISIERIIQFSCHMFQGAGFAVKLSIWKTSNEPRKVEKPKYVSILQNSRRAKPIKLKKEEYEVKDWLDHLFQIFHQKDHSLTFGRHGSCYDLDSVYENFKNPYHLRLSGTGNAEYDYRVLKMIIPRSSILLNSRILENGRPPRDTLIQNYDSFVCYKNSQLLSWKRPLDDLLCANSREIETQGFSETDINKFLKLWIRGSNPRLESLLILNVPFDYDNVLRGIQNCVLSGDQENVFKVYTVLDGTVMTGAREIRRMDGTVAGISIDTGFFFNFIVLKDYDDH</sequence>
<protein>
    <recommendedName>
        <fullName evidence="1">F-box domain-containing protein</fullName>
    </recommendedName>
</protein>
<dbReference type="HOGENOM" id="CLU_028840_1_3_1"/>
<dbReference type="PROSITE" id="PS50181">
    <property type="entry name" value="FBOX"/>
    <property type="match status" value="1"/>
</dbReference>
<proteinExistence type="predicted"/>
<dbReference type="InterPro" id="IPR012885">
    <property type="entry name" value="F-box_Sdz-33"/>
</dbReference>
<accession>G0N0A2</accession>
<dbReference type="InterPro" id="IPR053222">
    <property type="entry name" value="Zygotic_Embryogenesis-Asso"/>
</dbReference>
<dbReference type="PANTHER" id="PTHR22899:SF0">
    <property type="entry name" value="F-BOX ASSOCIATED DOMAIN-CONTAINING PROTEIN-RELATED"/>
    <property type="match status" value="1"/>
</dbReference>
<dbReference type="OrthoDB" id="5910344at2759"/>
<dbReference type="InParanoid" id="G0N0A2"/>
<dbReference type="InterPro" id="IPR001810">
    <property type="entry name" value="F-box_dom"/>
</dbReference>
<feature type="domain" description="F-box" evidence="1">
    <location>
        <begin position="4"/>
        <end position="51"/>
    </location>
</feature>
<name>G0N0A2_CAEBE</name>
<dbReference type="OMA" id="PRMERIC"/>